<dbReference type="PROSITE" id="PS50995">
    <property type="entry name" value="HTH_MARR_2"/>
    <property type="match status" value="1"/>
</dbReference>
<dbReference type="InterPro" id="IPR039422">
    <property type="entry name" value="MarR/SlyA-like"/>
</dbReference>
<dbReference type="PRINTS" id="PR00598">
    <property type="entry name" value="HTHMARR"/>
</dbReference>
<gene>
    <name evidence="3" type="ORF">GCU56_02600</name>
</gene>
<reference evidence="3 4" key="1">
    <citation type="submission" date="2020-02" db="EMBL/GenBank/DDBJ databases">
        <title>Geodermatophilus sabuli CPCC 205279 I12A-02694.</title>
        <authorList>
            <person name="Jiang Z."/>
        </authorList>
    </citation>
    <scope>NUCLEOTIDE SEQUENCE [LARGE SCALE GENOMIC DNA]</scope>
    <source>
        <strain evidence="3 4">I12A-02694</strain>
    </source>
</reference>
<dbReference type="Proteomes" id="UP000470246">
    <property type="component" value="Unassembled WGS sequence"/>
</dbReference>
<keyword evidence="4" id="KW-1185">Reference proteome</keyword>
<feature type="domain" description="HTH marR-type" evidence="2">
    <location>
        <begin position="32"/>
        <end position="164"/>
    </location>
</feature>
<dbReference type="PANTHER" id="PTHR33164:SF99">
    <property type="entry name" value="MARR FAMILY REGULATORY PROTEIN"/>
    <property type="match status" value="1"/>
</dbReference>
<evidence type="ECO:0000256" key="1">
    <source>
        <dbReference type="SAM" id="MobiDB-lite"/>
    </source>
</evidence>
<evidence type="ECO:0000313" key="4">
    <source>
        <dbReference type="Proteomes" id="UP000470246"/>
    </source>
</evidence>
<dbReference type="InterPro" id="IPR036388">
    <property type="entry name" value="WH-like_DNA-bd_sf"/>
</dbReference>
<dbReference type="RefSeq" id="WP_163479942.1">
    <property type="nucleotide sequence ID" value="NZ_JAAGWF010000003.1"/>
</dbReference>
<dbReference type="InterPro" id="IPR036390">
    <property type="entry name" value="WH_DNA-bd_sf"/>
</dbReference>
<dbReference type="AlphaFoldDB" id="A0A7K3VY16"/>
<evidence type="ECO:0000313" key="3">
    <source>
        <dbReference type="EMBL" id="NEK56764.1"/>
    </source>
</evidence>
<dbReference type="SUPFAM" id="SSF46785">
    <property type="entry name" value="Winged helix' DNA-binding domain"/>
    <property type="match status" value="1"/>
</dbReference>
<dbReference type="GO" id="GO:0003700">
    <property type="term" value="F:DNA-binding transcription factor activity"/>
    <property type="evidence" value="ECO:0007669"/>
    <property type="project" value="InterPro"/>
</dbReference>
<dbReference type="GO" id="GO:0006950">
    <property type="term" value="P:response to stress"/>
    <property type="evidence" value="ECO:0007669"/>
    <property type="project" value="TreeGrafter"/>
</dbReference>
<dbReference type="PANTHER" id="PTHR33164">
    <property type="entry name" value="TRANSCRIPTIONAL REGULATOR, MARR FAMILY"/>
    <property type="match status" value="1"/>
</dbReference>
<feature type="region of interest" description="Disordered" evidence="1">
    <location>
        <begin position="1"/>
        <end position="23"/>
    </location>
</feature>
<dbReference type="EMBL" id="JAAGWF010000003">
    <property type="protein sequence ID" value="NEK56764.1"/>
    <property type="molecule type" value="Genomic_DNA"/>
</dbReference>
<dbReference type="Gene3D" id="1.10.10.10">
    <property type="entry name" value="Winged helix-like DNA-binding domain superfamily/Winged helix DNA-binding domain"/>
    <property type="match status" value="1"/>
</dbReference>
<sequence>MTLHDDATPIDSDARPGDPAPRWLTEDETAAWLPLLRVVQLLPQAMDRQLRQEAGIGHTYYQVLAILSAQPEQTLSMGELARLAATSASRLSHAVAALEERGWVTRRPCPTNRRIQYATLTDAGLSLLERIAPGHVAEVRRLVFDRLSDDEIAQLRSLGLKLLGPLDA</sequence>
<comment type="caution">
    <text evidence="3">The sequence shown here is derived from an EMBL/GenBank/DDBJ whole genome shotgun (WGS) entry which is preliminary data.</text>
</comment>
<accession>A0A7K3VY16</accession>
<organism evidence="3 4">
    <name type="scientific">Geodermatophilus sabuli</name>
    <dbReference type="NCBI Taxonomy" id="1564158"/>
    <lineage>
        <taxon>Bacteria</taxon>
        <taxon>Bacillati</taxon>
        <taxon>Actinomycetota</taxon>
        <taxon>Actinomycetes</taxon>
        <taxon>Geodermatophilales</taxon>
        <taxon>Geodermatophilaceae</taxon>
        <taxon>Geodermatophilus</taxon>
    </lineage>
</organism>
<dbReference type="SMART" id="SM00347">
    <property type="entry name" value="HTH_MARR"/>
    <property type="match status" value="1"/>
</dbReference>
<proteinExistence type="predicted"/>
<dbReference type="InterPro" id="IPR000835">
    <property type="entry name" value="HTH_MarR-typ"/>
</dbReference>
<evidence type="ECO:0000259" key="2">
    <source>
        <dbReference type="PROSITE" id="PS50995"/>
    </source>
</evidence>
<name>A0A7K3VY16_9ACTN</name>
<protein>
    <submittedName>
        <fullName evidence="3">MarR family transcriptional regulator</fullName>
    </submittedName>
</protein>
<feature type="compositionally biased region" description="Basic and acidic residues" evidence="1">
    <location>
        <begin position="1"/>
        <end position="16"/>
    </location>
</feature>
<dbReference type="Pfam" id="PF12802">
    <property type="entry name" value="MarR_2"/>
    <property type="match status" value="1"/>
</dbReference>